<dbReference type="PROSITE" id="PS51257">
    <property type="entry name" value="PROKAR_LIPOPROTEIN"/>
    <property type="match status" value="1"/>
</dbReference>
<dbReference type="PATRIC" id="fig|1036673.3.peg.1224"/>
<dbReference type="AlphaFoldDB" id="F8FL44"/>
<evidence type="ECO:0000256" key="1">
    <source>
        <dbReference type="SAM" id="MobiDB-lite"/>
    </source>
</evidence>
<evidence type="ECO:0000256" key="2">
    <source>
        <dbReference type="SAM" id="SignalP"/>
    </source>
</evidence>
<dbReference type="EMBL" id="CP002869">
    <property type="protein sequence ID" value="AEI39963.1"/>
    <property type="molecule type" value="Genomic_DNA"/>
</dbReference>
<name>F8FL44_PAEMK</name>
<feature type="signal peptide" evidence="2">
    <location>
        <begin position="1"/>
        <end position="26"/>
    </location>
</feature>
<evidence type="ECO:0000313" key="3">
    <source>
        <dbReference type="EMBL" id="AEI39963.1"/>
    </source>
</evidence>
<reference evidence="4" key="1">
    <citation type="submission" date="2011-06" db="EMBL/GenBank/DDBJ databases">
        <title>Complete genome sequence of Paenibacillus mucilaginosus KNP414.</title>
        <authorList>
            <person name="Wang J."/>
            <person name="Hu S."/>
            <person name="Hu X."/>
            <person name="Zhang B."/>
            <person name="Dong D."/>
            <person name="Zhang S."/>
            <person name="Zhao K."/>
            <person name="Wu D."/>
        </authorList>
    </citation>
    <scope>NUCLEOTIDE SEQUENCE [LARGE SCALE GENOMIC DNA]</scope>
    <source>
        <strain evidence="4">KNP414</strain>
    </source>
</reference>
<feature type="compositionally biased region" description="Low complexity" evidence="1">
    <location>
        <begin position="30"/>
        <end position="56"/>
    </location>
</feature>
<dbReference type="KEGG" id="pms:KNP414_01399"/>
<dbReference type="RefSeq" id="WP_013915125.1">
    <property type="nucleotide sequence ID" value="NC_015690.1"/>
</dbReference>
<dbReference type="Pfam" id="PF12006">
    <property type="entry name" value="DUF3500"/>
    <property type="match status" value="1"/>
</dbReference>
<feature type="chain" id="PRO_5038408051" description="DUF3500 domain-containing protein" evidence="2">
    <location>
        <begin position="27"/>
        <end position="426"/>
    </location>
</feature>
<sequence>MKRKKETKTILMAVAMSLVMSACANGAISTTAGSGSTTADTTAAASTAEGTTAAPANAGPGGGPPPDGQGGPGGGPGGPGGEAVDTTTGRVTDVAAAVKADAVTGSTACSSSTETDAAVACLADAFLKTLTDEQKEAVQFDLTAENGAVWSNLPAGNVKRNGLMFGTLSTESLEAVKALAAEALSGTGYSTLRSIILADEYLTTDTGNTMWDADLYYIAFLGTPSATEPWVLQISGHHYAANLSFNMKTDSVTPMFVGVEPQTFTMDGVTYEPLAARRDAMYNMLGSLSAEQQKTATISGKFDDVLVGPGQDGNFPAKEEGILYTELDDSQKALVKASIEAWVKDANEELSQELLSAYLSEEALSQTYIGWSGSTSYADHGSYIRISGPRVWIEFVCQTGVAYKDQIHFHTIWRDKLADYGGSFSS</sequence>
<gene>
    <name evidence="3" type="ordered locus">KNP414_01399</name>
</gene>
<keyword evidence="2" id="KW-0732">Signal</keyword>
<feature type="region of interest" description="Disordered" evidence="1">
    <location>
        <begin position="30"/>
        <end position="86"/>
    </location>
</feature>
<proteinExistence type="predicted"/>
<dbReference type="Proteomes" id="UP000006620">
    <property type="component" value="Chromosome"/>
</dbReference>
<accession>F8FL44</accession>
<dbReference type="InterPro" id="IPR021889">
    <property type="entry name" value="DUF3500"/>
</dbReference>
<protein>
    <recommendedName>
        <fullName evidence="5">DUF3500 domain-containing protein</fullName>
    </recommendedName>
</protein>
<dbReference type="PANTHER" id="PTHR37489:SF1">
    <property type="entry name" value="DUF3500 DOMAIN-CONTAINING PROTEIN"/>
    <property type="match status" value="1"/>
</dbReference>
<dbReference type="PANTHER" id="PTHR37489">
    <property type="entry name" value="DUF3500 DOMAIN-CONTAINING PROTEIN"/>
    <property type="match status" value="1"/>
</dbReference>
<feature type="compositionally biased region" description="Gly residues" evidence="1">
    <location>
        <begin position="68"/>
        <end position="81"/>
    </location>
</feature>
<organism evidence="3 4">
    <name type="scientific">Paenibacillus mucilaginosus (strain KNP414)</name>
    <dbReference type="NCBI Taxonomy" id="1036673"/>
    <lineage>
        <taxon>Bacteria</taxon>
        <taxon>Bacillati</taxon>
        <taxon>Bacillota</taxon>
        <taxon>Bacilli</taxon>
        <taxon>Bacillales</taxon>
        <taxon>Paenibacillaceae</taxon>
        <taxon>Paenibacillus</taxon>
    </lineage>
</organism>
<evidence type="ECO:0008006" key="5">
    <source>
        <dbReference type="Google" id="ProtNLM"/>
    </source>
</evidence>
<evidence type="ECO:0000313" key="4">
    <source>
        <dbReference type="Proteomes" id="UP000006620"/>
    </source>
</evidence>
<dbReference type="HOGENOM" id="CLU_033093_1_0_9"/>
<reference evidence="3 4" key="2">
    <citation type="journal article" date="2013" name="Genome Announc.">
        <title>Genome Sequence of Growth-Improving Paenibacillus mucilaginosus Strain KNP414.</title>
        <authorList>
            <person name="Lu J.J."/>
            <person name="Wang J.F."/>
            <person name="Hu X.F."/>
        </authorList>
    </citation>
    <scope>NUCLEOTIDE SEQUENCE [LARGE SCALE GENOMIC DNA]</scope>
    <source>
        <strain evidence="3 4">KNP414</strain>
    </source>
</reference>